<proteinExistence type="predicted"/>
<protein>
    <submittedName>
        <fullName evidence="1">Uncharacterized protein</fullName>
    </submittedName>
</protein>
<dbReference type="AlphaFoldDB" id="A0A6I8U9P3"/>
<reference evidence="1" key="2">
    <citation type="submission" date="2020-05" db="UniProtKB">
        <authorList>
            <consortium name="EnsemblMetazoa"/>
        </authorList>
    </citation>
    <scope>IDENTIFICATION</scope>
    <source>
        <strain evidence="1">LVP_AGWG</strain>
    </source>
</reference>
<dbReference type="Proteomes" id="UP000008820">
    <property type="component" value="Chromosome 2"/>
</dbReference>
<dbReference type="InterPro" id="IPR001878">
    <property type="entry name" value="Znf_CCHC"/>
</dbReference>
<evidence type="ECO:0000313" key="1">
    <source>
        <dbReference type="EnsemblMetazoa" id="AAEL027001-PA"/>
    </source>
</evidence>
<dbReference type="GO" id="GO:0008270">
    <property type="term" value="F:zinc ion binding"/>
    <property type="evidence" value="ECO:0007669"/>
    <property type="project" value="InterPro"/>
</dbReference>
<dbReference type="SUPFAM" id="SSF57756">
    <property type="entry name" value="Retrovirus zinc finger-like domains"/>
    <property type="match status" value="1"/>
</dbReference>
<dbReference type="Gene3D" id="4.10.60.10">
    <property type="entry name" value="Zinc finger, CCHC-type"/>
    <property type="match status" value="1"/>
</dbReference>
<evidence type="ECO:0000313" key="2">
    <source>
        <dbReference type="Proteomes" id="UP000008820"/>
    </source>
</evidence>
<dbReference type="InterPro" id="IPR036875">
    <property type="entry name" value="Znf_CCHC_sf"/>
</dbReference>
<accession>A0A6I8U9P3</accession>
<dbReference type="InParanoid" id="A0A6I8U9P3"/>
<organism evidence="1 2">
    <name type="scientific">Aedes aegypti</name>
    <name type="common">Yellowfever mosquito</name>
    <name type="synonym">Culex aegypti</name>
    <dbReference type="NCBI Taxonomy" id="7159"/>
    <lineage>
        <taxon>Eukaryota</taxon>
        <taxon>Metazoa</taxon>
        <taxon>Ecdysozoa</taxon>
        <taxon>Arthropoda</taxon>
        <taxon>Hexapoda</taxon>
        <taxon>Insecta</taxon>
        <taxon>Pterygota</taxon>
        <taxon>Neoptera</taxon>
        <taxon>Endopterygota</taxon>
        <taxon>Diptera</taxon>
        <taxon>Nematocera</taxon>
        <taxon>Culicoidea</taxon>
        <taxon>Culicidae</taxon>
        <taxon>Culicinae</taxon>
        <taxon>Aedini</taxon>
        <taxon>Aedes</taxon>
        <taxon>Stegomyia</taxon>
    </lineage>
</organism>
<reference evidence="1 2" key="1">
    <citation type="submission" date="2017-06" db="EMBL/GenBank/DDBJ databases">
        <title>Aedes aegypti genome working group (AGWG) sequencing and assembly.</title>
        <authorList>
            <consortium name="Aedes aegypti Genome Working Group (AGWG)"/>
            <person name="Matthews B.J."/>
        </authorList>
    </citation>
    <scope>NUCLEOTIDE SEQUENCE [LARGE SCALE GENOMIC DNA]</scope>
    <source>
        <strain evidence="1 2">LVP_AGWG</strain>
    </source>
</reference>
<sequence>MNEEYYRLRHGTVDQATVASVSVGQRSNRQDFTRRSSNHGRFGNQQKSRWDQLGSKRPATTVWNSSGGERCFRCNSMFHRPSDCMAIDKTCLKCGRKGHFKRACKTLIRPGSKRLSDAENSEIDAKRIAVVDMDENAKQEERPTDAEVGDKKF</sequence>
<gene>
    <name evidence="1" type="primary">110675176</name>
</gene>
<dbReference type="GO" id="GO:0003676">
    <property type="term" value="F:nucleic acid binding"/>
    <property type="evidence" value="ECO:0007669"/>
    <property type="project" value="InterPro"/>
</dbReference>
<dbReference type="PROSITE" id="PS50158">
    <property type="entry name" value="ZF_CCHC"/>
    <property type="match status" value="1"/>
</dbReference>
<keyword evidence="2" id="KW-1185">Reference proteome</keyword>
<dbReference type="OrthoDB" id="7763589at2759"/>
<dbReference type="SMART" id="SM00343">
    <property type="entry name" value="ZnF_C2HC"/>
    <property type="match status" value="2"/>
</dbReference>
<dbReference type="EnsemblMetazoa" id="AAEL027001-RA">
    <property type="protein sequence ID" value="AAEL027001-PA"/>
    <property type="gene ID" value="AAEL027001"/>
</dbReference>
<name>A0A6I8U9P3_AEDAE</name>